<dbReference type="Proteomes" id="UP001220509">
    <property type="component" value="Chromosome"/>
</dbReference>
<evidence type="ECO:0000256" key="3">
    <source>
        <dbReference type="ARBA" id="ARBA00022840"/>
    </source>
</evidence>
<evidence type="ECO:0000313" key="5">
    <source>
        <dbReference type="EMBL" id="WCT57783.1"/>
    </source>
</evidence>
<name>A0AAX3M7K5_9BACL</name>
<dbReference type="InterPro" id="IPR003833">
    <property type="entry name" value="CT_C_D"/>
</dbReference>
<dbReference type="KEGG" id="pka:PQ456_09810"/>
<dbReference type="PANTHER" id="PTHR34698:SF2">
    <property type="entry name" value="5-OXOPROLINASE SUBUNIT B"/>
    <property type="match status" value="1"/>
</dbReference>
<evidence type="ECO:0000256" key="2">
    <source>
        <dbReference type="ARBA" id="ARBA00022801"/>
    </source>
</evidence>
<proteinExistence type="predicted"/>
<evidence type="ECO:0000313" key="6">
    <source>
        <dbReference type="Proteomes" id="UP001220509"/>
    </source>
</evidence>
<reference evidence="5 6" key="1">
    <citation type="submission" date="2023-02" db="EMBL/GenBank/DDBJ databases">
        <title>Genome sequence of Paenibacillus kyungheensis KACC 18744.</title>
        <authorList>
            <person name="Kim S."/>
            <person name="Heo J."/>
            <person name="Kwon S.-W."/>
        </authorList>
    </citation>
    <scope>NUCLEOTIDE SEQUENCE [LARGE SCALE GENOMIC DNA]</scope>
    <source>
        <strain evidence="5 6">KACC 18744</strain>
    </source>
</reference>
<keyword evidence="1" id="KW-0547">Nucleotide-binding</keyword>
<dbReference type="InterPro" id="IPR029000">
    <property type="entry name" value="Cyclophilin-like_dom_sf"/>
</dbReference>
<organism evidence="5 6">
    <name type="scientific">Paenibacillus kyungheensis</name>
    <dbReference type="NCBI Taxonomy" id="1452732"/>
    <lineage>
        <taxon>Bacteria</taxon>
        <taxon>Bacillati</taxon>
        <taxon>Bacillota</taxon>
        <taxon>Bacilli</taxon>
        <taxon>Bacillales</taxon>
        <taxon>Paenibacillaceae</taxon>
        <taxon>Paenibacillus</taxon>
    </lineage>
</organism>
<dbReference type="EC" id="3.5.2.9" evidence="5"/>
<protein>
    <submittedName>
        <fullName evidence="5">5-oxoprolinase subunit PxpB</fullName>
        <ecNumber evidence="5">3.5.2.9</ecNumber>
    </submittedName>
</protein>
<evidence type="ECO:0000256" key="1">
    <source>
        <dbReference type="ARBA" id="ARBA00022741"/>
    </source>
</evidence>
<dbReference type="Gene3D" id="2.40.100.10">
    <property type="entry name" value="Cyclophilin-like"/>
    <property type="match status" value="1"/>
</dbReference>
<dbReference type="SUPFAM" id="SSF160467">
    <property type="entry name" value="PH0987 N-terminal domain-like"/>
    <property type="match status" value="1"/>
</dbReference>
<dbReference type="EMBL" id="CP117416">
    <property type="protein sequence ID" value="WCT57783.1"/>
    <property type="molecule type" value="Genomic_DNA"/>
</dbReference>
<sequence>MTWVMEPLGDSAVVIEFGTTIDKSILEKVTVAVAVIEQHPFDGYIECIPSFTTVTVFYDLDQINLHDLYSWTEQQNADKEVSVFDYVCFLIRQSLVSIILPSEDNIQSTSSAESQYRNHVIQPVHKVTDIPVCYGNEYGPDLEYVATYHHLSVEEVIAIHCSYEYLIYAIGFAPGFPYMGGMSTKIATPRKATPRLVIPAGSVGIAGTQTGIYPLATPGGWQLIGRTPLTLFRPNQHPPVLLASGMSIRFHAIDEEEYHYLQQLHPLAEEGI</sequence>
<evidence type="ECO:0000259" key="4">
    <source>
        <dbReference type="SMART" id="SM00796"/>
    </source>
</evidence>
<dbReference type="Gene3D" id="3.30.1360.40">
    <property type="match status" value="1"/>
</dbReference>
<dbReference type="AlphaFoldDB" id="A0AAX3M7K5"/>
<dbReference type="GO" id="GO:0005524">
    <property type="term" value="F:ATP binding"/>
    <property type="evidence" value="ECO:0007669"/>
    <property type="project" value="UniProtKB-KW"/>
</dbReference>
<keyword evidence="6" id="KW-1185">Reference proteome</keyword>
<feature type="domain" description="Carboxyltransferase" evidence="4">
    <location>
        <begin position="3"/>
        <end position="242"/>
    </location>
</feature>
<dbReference type="NCBIfam" id="TIGR00370">
    <property type="entry name" value="5-oxoprolinase subunit PxpB"/>
    <property type="match status" value="1"/>
</dbReference>
<dbReference type="InterPro" id="IPR010016">
    <property type="entry name" value="PxpB"/>
</dbReference>
<keyword evidence="2 5" id="KW-0378">Hydrolase</keyword>
<dbReference type="Pfam" id="PF02682">
    <property type="entry name" value="CT_C_D"/>
    <property type="match status" value="2"/>
</dbReference>
<accession>A0AAX3M7K5</accession>
<dbReference type="RefSeq" id="WP_273615946.1">
    <property type="nucleotide sequence ID" value="NZ_CP117416.1"/>
</dbReference>
<dbReference type="SUPFAM" id="SSF50891">
    <property type="entry name" value="Cyclophilin-like"/>
    <property type="match status" value="1"/>
</dbReference>
<gene>
    <name evidence="5" type="primary">pxpB</name>
    <name evidence="5" type="ORF">PQ456_09810</name>
</gene>
<dbReference type="GO" id="GO:0017168">
    <property type="term" value="F:5-oxoprolinase (ATP-hydrolyzing) activity"/>
    <property type="evidence" value="ECO:0007669"/>
    <property type="project" value="UniProtKB-EC"/>
</dbReference>
<dbReference type="PANTHER" id="PTHR34698">
    <property type="entry name" value="5-OXOPROLINASE SUBUNIT B"/>
    <property type="match status" value="1"/>
</dbReference>
<keyword evidence="3" id="KW-0067">ATP-binding</keyword>
<dbReference type="SMART" id="SM00796">
    <property type="entry name" value="AHS1"/>
    <property type="match status" value="1"/>
</dbReference>